<dbReference type="InterPro" id="IPR007120">
    <property type="entry name" value="DNA-dir_RNAP_su2_dom"/>
</dbReference>
<evidence type="ECO:0000256" key="4">
    <source>
        <dbReference type="ARBA" id="ARBA00022478"/>
    </source>
</evidence>
<name>A0AAN6GAU3_9BASI</name>
<dbReference type="GO" id="GO:0000428">
    <property type="term" value="C:DNA-directed RNA polymerase complex"/>
    <property type="evidence" value="ECO:0007669"/>
    <property type="project" value="UniProtKB-KW"/>
</dbReference>
<dbReference type="GO" id="GO:0032549">
    <property type="term" value="F:ribonucleoside binding"/>
    <property type="evidence" value="ECO:0007669"/>
    <property type="project" value="InterPro"/>
</dbReference>
<dbReference type="Pfam" id="PF04565">
    <property type="entry name" value="RNA_pol_Rpb2_3"/>
    <property type="match status" value="1"/>
</dbReference>
<dbReference type="Gene3D" id="3.90.1070.20">
    <property type="match status" value="1"/>
</dbReference>
<dbReference type="Pfam" id="PF04567">
    <property type="entry name" value="RNA_pol_Rpb2_5"/>
    <property type="match status" value="1"/>
</dbReference>
<keyword evidence="6 13" id="KW-0548">Nucleotidyltransferase</keyword>
<dbReference type="NCBIfam" id="NF007175">
    <property type="entry name" value="PRK09606.1"/>
    <property type="match status" value="1"/>
</dbReference>
<dbReference type="Pfam" id="PF00562">
    <property type="entry name" value="RNA_pol_Rpb2_6"/>
    <property type="match status" value="1"/>
</dbReference>
<dbReference type="InterPro" id="IPR015712">
    <property type="entry name" value="DNA-dir_RNA_pol_su2"/>
</dbReference>
<keyword evidence="7" id="KW-0479">Metal-binding</keyword>
<dbReference type="InterPro" id="IPR025110">
    <property type="entry name" value="AMP-bd_C"/>
</dbReference>
<dbReference type="InterPro" id="IPR007642">
    <property type="entry name" value="RNA_pol_Rpb2_2"/>
</dbReference>
<dbReference type="InterPro" id="IPR037034">
    <property type="entry name" value="RNA_pol_Rpb2_2_sf"/>
</dbReference>
<gene>
    <name evidence="24" type="primary">RPB2</name>
    <name evidence="24" type="ORF">OC842_006161</name>
</gene>
<dbReference type="GO" id="GO:0003899">
    <property type="term" value="F:DNA-directed RNA polymerase activity"/>
    <property type="evidence" value="ECO:0007669"/>
    <property type="project" value="UniProtKB-EC"/>
</dbReference>
<feature type="domain" description="RNA polymerase Rpb2" evidence="22">
    <location>
        <begin position="690"/>
        <end position="761"/>
    </location>
</feature>
<dbReference type="SUPFAM" id="SSF51294">
    <property type="entry name" value="Hedgehog/intein (Hint) domain"/>
    <property type="match status" value="1"/>
</dbReference>
<dbReference type="Pfam" id="PF04563">
    <property type="entry name" value="RNA_pol_Rpb2_1"/>
    <property type="match status" value="1"/>
</dbReference>
<feature type="domain" description="RNA polymerase beta subunit protrusion" evidence="19">
    <location>
        <begin position="52"/>
        <end position="475"/>
    </location>
</feature>
<dbReference type="Pfam" id="PF04560">
    <property type="entry name" value="RNA_pol_Rpb2_7"/>
    <property type="match status" value="1"/>
</dbReference>
<dbReference type="Pfam" id="PF00501">
    <property type="entry name" value="AMP-binding"/>
    <property type="match status" value="1"/>
</dbReference>
<evidence type="ECO:0000259" key="19">
    <source>
        <dbReference type="Pfam" id="PF04563"/>
    </source>
</evidence>
<keyword evidence="9" id="KW-0862">Zinc</keyword>
<keyword evidence="4 13" id="KW-0240">DNA-directed RNA polymerase</keyword>
<dbReference type="InterPro" id="IPR020845">
    <property type="entry name" value="AMP-binding_CS"/>
</dbReference>
<evidence type="ECO:0000256" key="7">
    <source>
        <dbReference type="ARBA" id="ARBA00022723"/>
    </source>
</evidence>
<feature type="region of interest" description="Disordered" evidence="14">
    <location>
        <begin position="13"/>
        <end position="34"/>
    </location>
</feature>
<dbReference type="Gene3D" id="3.30.300.30">
    <property type="match status" value="1"/>
</dbReference>
<dbReference type="InterPro" id="IPR007645">
    <property type="entry name" value="RNA_pol_Rpb2_3"/>
</dbReference>
<evidence type="ECO:0000259" key="15">
    <source>
        <dbReference type="Pfam" id="PF00501"/>
    </source>
</evidence>
<evidence type="ECO:0000256" key="8">
    <source>
        <dbReference type="ARBA" id="ARBA00022771"/>
    </source>
</evidence>
<evidence type="ECO:0000256" key="11">
    <source>
        <dbReference type="ARBA" id="ARBA00023163"/>
    </source>
</evidence>
<evidence type="ECO:0000256" key="1">
    <source>
        <dbReference type="ARBA" id="ARBA00004123"/>
    </source>
</evidence>
<dbReference type="Proteomes" id="UP001176521">
    <property type="component" value="Unassembled WGS sequence"/>
</dbReference>
<evidence type="ECO:0000256" key="13">
    <source>
        <dbReference type="RuleBase" id="RU363031"/>
    </source>
</evidence>
<evidence type="ECO:0000256" key="10">
    <source>
        <dbReference type="ARBA" id="ARBA00022842"/>
    </source>
</evidence>
<dbReference type="FunFam" id="3.90.1800.10:FF:000002">
    <property type="entry name" value="DNA-directed RNA polymerase subunit beta"/>
    <property type="match status" value="1"/>
</dbReference>
<keyword evidence="10" id="KW-0460">Magnesium</keyword>
<dbReference type="SUPFAM" id="SSF64484">
    <property type="entry name" value="beta and beta-prime subunits of DNA dependent RNA-polymerase"/>
    <property type="match status" value="2"/>
</dbReference>
<evidence type="ECO:0000313" key="25">
    <source>
        <dbReference type="Proteomes" id="UP001176521"/>
    </source>
</evidence>
<dbReference type="Gene3D" id="3.90.1110.10">
    <property type="entry name" value="RNA polymerase Rpb2, domain 2"/>
    <property type="match status" value="1"/>
</dbReference>
<dbReference type="InterPro" id="IPR007121">
    <property type="entry name" value="RNA_pol_bsu_CS"/>
</dbReference>
<accession>A0AAN6GAU3</accession>
<dbReference type="Gene3D" id="2.40.50.150">
    <property type="match status" value="1"/>
</dbReference>
<keyword evidence="5 13" id="KW-0808">Transferase</keyword>
<feature type="region of interest" description="Disordered" evidence="14">
    <location>
        <begin position="156"/>
        <end position="178"/>
    </location>
</feature>
<dbReference type="InterPro" id="IPR000873">
    <property type="entry name" value="AMP-dep_synth/lig_dom"/>
</dbReference>
<evidence type="ECO:0000256" key="2">
    <source>
        <dbReference type="ARBA" id="ARBA00006835"/>
    </source>
</evidence>
<reference evidence="24" key="1">
    <citation type="journal article" date="2023" name="PhytoFront">
        <title>Draft Genome Resources of Seven Strains of Tilletia horrida, Causal Agent of Kernel Smut of Rice.</title>
        <authorList>
            <person name="Khanal S."/>
            <person name="Antony Babu S."/>
            <person name="Zhou X.G."/>
        </authorList>
    </citation>
    <scope>NUCLEOTIDE SEQUENCE</scope>
    <source>
        <strain evidence="24">TX3</strain>
    </source>
</reference>
<feature type="domain" description="DNA-directed RNA polymerase subunit 2 hybrid-binding" evidence="16">
    <location>
        <begin position="1184"/>
        <end position="1539"/>
    </location>
</feature>
<dbReference type="EC" id="2.7.7.6" evidence="13"/>
<evidence type="ECO:0000259" key="21">
    <source>
        <dbReference type="Pfam" id="PF04566"/>
    </source>
</evidence>
<dbReference type="Pfam" id="PF04566">
    <property type="entry name" value="RNA_pol_Rpb2_4"/>
    <property type="match status" value="1"/>
</dbReference>
<organism evidence="24 25">
    <name type="scientific">Tilletia horrida</name>
    <dbReference type="NCBI Taxonomy" id="155126"/>
    <lineage>
        <taxon>Eukaryota</taxon>
        <taxon>Fungi</taxon>
        <taxon>Dikarya</taxon>
        <taxon>Basidiomycota</taxon>
        <taxon>Ustilaginomycotina</taxon>
        <taxon>Exobasidiomycetes</taxon>
        <taxon>Tilletiales</taxon>
        <taxon>Tilletiaceae</taxon>
        <taxon>Tilletia</taxon>
    </lineage>
</organism>
<comment type="similarity">
    <text evidence="2 13">Belongs to the RNA polymerase beta chain family.</text>
</comment>
<dbReference type="GO" id="GO:0006351">
    <property type="term" value="P:DNA-templated transcription"/>
    <property type="evidence" value="ECO:0007669"/>
    <property type="project" value="InterPro"/>
</dbReference>
<dbReference type="InterPro" id="IPR037033">
    <property type="entry name" value="DNA-dir_RNAP_su2_hyb_sf"/>
</dbReference>
<comment type="subcellular location">
    <subcellularLocation>
        <location evidence="1">Nucleus</location>
    </subcellularLocation>
</comment>
<evidence type="ECO:0000259" key="17">
    <source>
        <dbReference type="Pfam" id="PF04560"/>
    </source>
</evidence>
<dbReference type="GO" id="GO:0003677">
    <property type="term" value="F:DNA binding"/>
    <property type="evidence" value="ECO:0007669"/>
    <property type="project" value="InterPro"/>
</dbReference>
<dbReference type="Pfam" id="PF04561">
    <property type="entry name" value="RNA_pol_Rpb2_2"/>
    <property type="match status" value="1"/>
</dbReference>
<comment type="catalytic activity">
    <reaction evidence="13">
        <text>RNA(n) + a ribonucleoside 5'-triphosphate = RNA(n+1) + diphosphate</text>
        <dbReference type="Rhea" id="RHEA:21248"/>
        <dbReference type="Rhea" id="RHEA-COMP:14527"/>
        <dbReference type="Rhea" id="RHEA-COMP:17342"/>
        <dbReference type="ChEBI" id="CHEBI:33019"/>
        <dbReference type="ChEBI" id="CHEBI:61557"/>
        <dbReference type="ChEBI" id="CHEBI:140395"/>
        <dbReference type="EC" id="2.7.7.6"/>
    </reaction>
</comment>
<evidence type="ECO:0000259" key="18">
    <source>
        <dbReference type="Pfam" id="PF04561"/>
    </source>
</evidence>
<evidence type="ECO:0000256" key="9">
    <source>
        <dbReference type="ARBA" id="ARBA00022833"/>
    </source>
</evidence>
<evidence type="ECO:0000259" key="22">
    <source>
        <dbReference type="Pfam" id="PF04567"/>
    </source>
</evidence>
<evidence type="ECO:0000313" key="24">
    <source>
        <dbReference type="EMBL" id="KAK0523395.1"/>
    </source>
</evidence>
<dbReference type="SUPFAM" id="SSF56801">
    <property type="entry name" value="Acetyl-CoA synthetase-like"/>
    <property type="match status" value="1"/>
</dbReference>
<dbReference type="InterPro" id="IPR007646">
    <property type="entry name" value="RNA_pol_Rpb2_4"/>
</dbReference>
<evidence type="ECO:0000259" key="23">
    <source>
        <dbReference type="Pfam" id="PF13193"/>
    </source>
</evidence>
<comment type="caution">
    <text evidence="24">The sequence shown here is derived from an EMBL/GenBank/DDBJ whole genome shotgun (WGS) entry which is preliminary data.</text>
</comment>
<dbReference type="Gene3D" id="3.90.1800.10">
    <property type="entry name" value="RNA polymerase alpha subunit dimerisation domain"/>
    <property type="match status" value="1"/>
</dbReference>
<dbReference type="PROSITE" id="PS00455">
    <property type="entry name" value="AMP_BINDING"/>
    <property type="match status" value="1"/>
</dbReference>
<dbReference type="PROSITE" id="PS01166">
    <property type="entry name" value="RNA_POL_BETA"/>
    <property type="match status" value="1"/>
</dbReference>
<dbReference type="InterPro" id="IPR007641">
    <property type="entry name" value="RNA_pol_Rpb2_7"/>
</dbReference>
<evidence type="ECO:0000259" key="20">
    <source>
        <dbReference type="Pfam" id="PF04565"/>
    </source>
</evidence>
<dbReference type="FunFam" id="3.90.1110.10:FF:000003">
    <property type="entry name" value="DNA-directed RNA polymerase subunit beta"/>
    <property type="match status" value="1"/>
</dbReference>
<dbReference type="Gene3D" id="3.40.50.12780">
    <property type="entry name" value="N-terminal domain of ligase-like"/>
    <property type="match status" value="1"/>
</dbReference>
<feature type="domain" description="RNA polymerase Rpb2" evidence="18">
    <location>
        <begin position="238"/>
        <end position="427"/>
    </location>
</feature>
<dbReference type="InterPro" id="IPR007644">
    <property type="entry name" value="RNA_pol_bsu_protrusion"/>
</dbReference>
<evidence type="ECO:0000256" key="5">
    <source>
        <dbReference type="ARBA" id="ARBA00022679"/>
    </source>
</evidence>
<dbReference type="InterPro" id="IPR042099">
    <property type="entry name" value="ANL_N_sf"/>
</dbReference>
<dbReference type="GO" id="GO:0005634">
    <property type="term" value="C:nucleus"/>
    <property type="evidence" value="ECO:0007669"/>
    <property type="project" value="UniProtKB-SubCell"/>
</dbReference>
<keyword evidence="8" id="KW-0863">Zinc-finger</keyword>
<dbReference type="InterPro" id="IPR014724">
    <property type="entry name" value="RNA_pol_RPB2_OB-fold"/>
</dbReference>
<dbReference type="Pfam" id="PF13193">
    <property type="entry name" value="AMP-binding_C"/>
    <property type="match status" value="1"/>
</dbReference>
<feature type="domain" description="AMP-dependent synthetase/ligase" evidence="15">
    <location>
        <begin position="1670"/>
        <end position="2029"/>
    </location>
</feature>
<dbReference type="InterPro" id="IPR036844">
    <property type="entry name" value="Hint_dom_sf"/>
</dbReference>
<evidence type="ECO:0000256" key="14">
    <source>
        <dbReference type="SAM" id="MobiDB-lite"/>
    </source>
</evidence>
<dbReference type="EMBL" id="JAPDMQ010000517">
    <property type="protein sequence ID" value="KAK0523395.1"/>
    <property type="molecule type" value="Genomic_DNA"/>
</dbReference>
<dbReference type="PANTHER" id="PTHR20856">
    <property type="entry name" value="DNA-DIRECTED RNA POLYMERASE I SUBUNIT 2"/>
    <property type="match status" value="1"/>
</dbReference>
<protein>
    <recommendedName>
        <fullName evidence="13">DNA-directed RNA polymerase subunit beta</fullName>
        <ecNumber evidence="13">2.7.7.6</ecNumber>
    </recommendedName>
</protein>
<evidence type="ECO:0000256" key="6">
    <source>
        <dbReference type="ARBA" id="ARBA00022695"/>
    </source>
</evidence>
<dbReference type="CDD" id="cd00653">
    <property type="entry name" value="RNA_pol_B_RPB2"/>
    <property type="match status" value="1"/>
</dbReference>
<keyword evidence="25" id="KW-1185">Reference proteome</keyword>
<evidence type="ECO:0000256" key="12">
    <source>
        <dbReference type="ARBA" id="ARBA00023242"/>
    </source>
</evidence>
<sequence length="2186" mass="243562">MDAYDQYAAETLSGGAYTDGNTGGSYRPTDDDEDIGTEECWDVIRSFFDEMGLVRMQLSSFNEFISNTMQEIVDESSGLTLERNSQYTGDETRDYTRRYELTFGQLQLSRPNMTESDGSVAPLWPMEARTRNLTYSSPLFLHVSQRELVQEFEIAGDDEDERKLGEPQWVPKDPDNDQQEDKVFIGKVPIMLQSDYCWLSNMTEDQKMMLQECPYDQGGYFVINGSEKVLIAQERMAANHVYVFSKAAPSPVTFLAEIRSAVEKGGKLISTMQIKLFSRSKEKASNNTIRTTLPYIRSDIPIVIVFRALGIVPDREVLQHICYDFNDQPMLEMLKPCIEEAFVIQDRELALDFIGRRGTATGLSKIKRQQYAGDILAKEMLPHISMSENSSTKKAYFFGYMVHRLLLTALERREIDDRDHFGKKRLDLAGPLLTGLFRMLFRKLTRDIYRHLERCVEEQKDFHLSAAIKSATITNGLKYSLATGNWGDQKKAMQAKAGVSQVLNRYTFASTLSHLRRCNTPIGRDGKIAKPRQLHNSHWGMVCPAETPEGQACGLVKNLSLMANISVGSHSAPILEFLEEFGFNNLFDSRDNAIQDTTKVFVNGVWQGTHDDPSTLVNTLKELRRKDDITPEVSVVHDIREKELRLYTDAGRILRPLFIVQQPGSTLAIRRKHVRWLTDGEDDEGNVFRWTQLVSSGVIELLDAEEEETVLICMSPTDLDASRAYNSNPELIQQSAADPSARLVSVRTYAPKTWTHCEIHPAMILGICASIIPFPDHNQSPRNTYQCLTVDHEVLTRSGWKAIADVSARDEVMTMNTATEAQEWQAPTATHAYEFDGPLYRMKEGAVDAVCNGSHRWYLNSVAEPQKWQDHTVDEMRTSAQLTEGRHIPLTGKNVNATYLWPNVLPKSFASRPELNLLFCKLVGLVLRRAPELELRQRSATAWVLGRKDGVSLGSEDIVADHTMRELCSTLDGLTHASSASSSASDALVLERPALVRLFKALLSAATTGTGAAMPSWFSSLSLDQARAVIEGCALTTDAVRRSASIPRRRRASVDSVDSCISSVSQAISEAVSEETAATSVSAEALAVFHAKTVTTSSSSLVDVLTMLAVAAESRADVAVTADDCWTVRFDFDKTQRTCPAPQPEFYVNPDHNGQVYCLTVSNSVFLARRRTPGLPASTPFFTGNSAMGKQAMGVYLTNYQQRMDTMANILYYPQKPLATTRSMEFLRFRELPAGQNAIVAILCYSGYNQEDSVIMNQSSIDRGLFRSLYYRTYSDMEKKVGLQVMEEFEKPTRDSTIRMKFGSYDKLDEDGLIGPGQPVRGDDIIIGKTSPLPPDSEELGMRIQNHTKRDVSTPLKSTEQGNIDHVVVTTNQEGHKFVKVRIRSTRVPQVGDKFASRHGQKGTIGITYRTEDMPFTKDGITPDIIINPHAIPSRMTIGHLVECLLSKVATLSGQEGDATPFTELTVEAVSAILRGLGYQSRGLEVMYNGHTGQKLKAQVFLGPTYYQRLKHMVDDKIHSRARGPVQILTRQPVEGRSRDGGLRFGEMERDCMISHGIASFLKERMFDASDAYRLHVCDICGLTAIANLSKETFECRSCKNRTAISQIHIPYAAKLLFQELMSMGLATRPRRAMPAVEEKVYRSPLPAPFVPPISIFDFLFQGIDDNDTRIAFRECDGRGRSISYGDLKVISTALGVGLRRKGLKKGDMVALMAPNSLEWGIVLMALQFVGCRTALVNPAYTESEIKHAFDLTEPVAVFCYSAQIAKLRAAGEPEEVVILLDEDSRWRLPFWRSLVVTEREAALAKSGPLTSVHDTAYLAFSSGTTGLPKAVELTHRNIISMVRYITSTPDVRRGGVMYKQHSRFISILPFFHCFSLVKNLHTSLATQGTLFSLQRFDPDSFCRVVEQEAIDIAHLVPPACLALTKTPQTANKASFRSLRFCSSGGAPLDLELQQSLQDQLGVPVLQSWGMTETTVGCMGVDYDSPVGSVGKLMPGVEARLVDADGKDVPRGERGELWIRAANVCKGYYRDPEATAHAITKDGWLRTGDVGVIDQNDSFTMVDRVKELIKYKGWQVPPSELEGVITAHPKIAAAGVVGIYDKSQATELPRAYIQLQPHVKDDAAQVEGEVIAWVKERCSNPKWLRGGAKVVARVPVSASGKIVRKELRKMAEDEQRQAPTTPRSKL</sequence>
<proteinExistence type="inferred from homology"/>
<evidence type="ECO:0000256" key="3">
    <source>
        <dbReference type="ARBA" id="ARBA00011730"/>
    </source>
</evidence>
<feature type="domain" description="RNA polymerase Rpb2" evidence="20">
    <location>
        <begin position="501"/>
        <end position="565"/>
    </location>
</feature>
<comment type="subunit">
    <text evidence="3">Component of the RNA polymerase II (Pol II) complex consisting of 12 subunits.</text>
</comment>
<feature type="domain" description="RNA polymerase Rpb2" evidence="21">
    <location>
        <begin position="600"/>
        <end position="661"/>
    </location>
</feature>
<evidence type="ECO:0000259" key="16">
    <source>
        <dbReference type="Pfam" id="PF00562"/>
    </source>
</evidence>
<feature type="domain" description="RNA polymerase Rpb2" evidence="17">
    <location>
        <begin position="1541"/>
        <end position="1629"/>
    </location>
</feature>
<feature type="domain" description="AMP-binding enzyme C-terminal" evidence="23">
    <location>
        <begin position="2080"/>
        <end position="2161"/>
    </location>
</feature>
<dbReference type="GO" id="GO:0008270">
    <property type="term" value="F:zinc ion binding"/>
    <property type="evidence" value="ECO:0007669"/>
    <property type="project" value="UniProtKB-KW"/>
</dbReference>
<dbReference type="FunFam" id="2.40.50.150:FF:000002">
    <property type="entry name" value="DNA-directed RNA polymerase subunit beta"/>
    <property type="match status" value="1"/>
</dbReference>
<keyword evidence="12" id="KW-0539">Nucleus</keyword>
<dbReference type="InterPro" id="IPR007647">
    <property type="entry name" value="RNA_pol_Rpb2_5"/>
</dbReference>
<comment type="function">
    <text evidence="13">DNA-dependent RNA polymerase catalyzes the transcription of DNA into RNA using the four ribonucleoside triphosphates as substrates.</text>
</comment>
<dbReference type="InterPro" id="IPR045851">
    <property type="entry name" value="AMP-bd_C_sf"/>
</dbReference>
<dbReference type="Gene3D" id="2.40.270.10">
    <property type="entry name" value="DNA-directed RNA polymerase, subunit 2, domain 6"/>
    <property type="match status" value="2"/>
</dbReference>
<keyword evidence="11 13" id="KW-0804">Transcription</keyword>